<dbReference type="Gene3D" id="1.10.10.60">
    <property type="entry name" value="Homeodomain-like"/>
    <property type="match status" value="1"/>
</dbReference>
<evidence type="ECO:0000256" key="5">
    <source>
        <dbReference type="SAM" id="MobiDB-lite"/>
    </source>
</evidence>
<organism evidence="7 8">
    <name type="scientific">Nannocystis exedens</name>
    <dbReference type="NCBI Taxonomy" id="54"/>
    <lineage>
        <taxon>Bacteria</taxon>
        <taxon>Pseudomonadati</taxon>
        <taxon>Myxococcota</taxon>
        <taxon>Polyangia</taxon>
        <taxon>Nannocystales</taxon>
        <taxon>Nannocystaceae</taxon>
        <taxon>Nannocystis</taxon>
    </lineage>
</organism>
<dbReference type="Proteomes" id="UP000199400">
    <property type="component" value="Unassembled WGS sequence"/>
</dbReference>
<feature type="domain" description="HTH tetR-type" evidence="6">
    <location>
        <begin position="14"/>
        <end position="74"/>
    </location>
</feature>
<evidence type="ECO:0000256" key="3">
    <source>
        <dbReference type="ARBA" id="ARBA00023163"/>
    </source>
</evidence>
<evidence type="ECO:0000256" key="4">
    <source>
        <dbReference type="PROSITE-ProRule" id="PRU00335"/>
    </source>
</evidence>
<dbReference type="InterPro" id="IPR011075">
    <property type="entry name" value="TetR_C"/>
</dbReference>
<reference evidence="8" key="1">
    <citation type="submission" date="2016-10" db="EMBL/GenBank/DDBJ databases">
        <authorList>
            <person name="Varghese N."/>
            <person name="Submissions S."/>
        </authorList>
    </citation>
    <scope>NUCLEOTIDE SEQUENCE [LARGE SCALE GENOMIC DNA]</scope>
    <source>
        <strain evidence="8">ATCC 25963</strain>
    </source>
</reference>
<protein>
    <submittedName>
        <fullName evidence="7">Transcriptional regulator, TetR family</fullName>
    </submittedName>
</protein>
<dbReference type="InterPro" id="IPR009057">
    <property type="entry name" value="Homeodomain-like_sf"/>
</dbReference>
<keyword evidence="1" id="KW-0805">Transcription regulation</keyword>
<feature type="region of interest" description="Disordered" evidence="5">
    <location>
        <begin position="200"/>
        <end position="219"/>
    </location>
</feature>
<dbReference type="GO" id="GO:0000976">
    <property type="term" value="F:transcription cis-regulatory region binding"/>
    <property type="evidence" value="ECO:0007669"/>
    <property type="project" value="TreeGrafter"/>
</dbReference>
<proteinExistence type="predicted"/>
<feature type="DNA-binding region" description="H-T-H motif" evidence="4">
    <location>
        <begin position="37"/>
        <end position="56"/>
    </location>
</feature>
<gene>
    <name evidence="7" type="ORF">SAMN02745121_07335</name>
</gene>
<dbReference type="SUPFAM" id="SSF46689">
    <property type="entry name" value="Homeodomain-like"/>
    <property type="match status" value="1"/>
</dbReference>
<dbReference type="EMBL" id="FOMX01000033">
    <property type="protein sequence ID" value="SFF17504.1"/>
    <property type="molecule type" value="Genomic_DNA"/>
</dbReference>
<accession>A0A1I2GI12</accession>
<keyword evidence="3" id="KW-0804">Transcription</keyword>
<dbReference type="Gene3D" id="1.10.357.10">
    <property type="entry name" value="Tetracycline Repressor, domain 2"/>
    <property type="match status" value="1"/>
</dbReference>
<evidence type="ECO:0000313" key="8">
    <source>
        <dbReference type="Proteomes" id="UP000199400"/>
    </source>
</evidence>
<dbReference type="PROSITE" id="PS50977">
    <property type="entry name" value="HTH_TETR_2"/>
    <property type="match status" value="1"/>
</dbReference>
<dbReference type="Pfam" id="PF16859">
    <property type="entry name" value="TetR_C_11"/>
    <property type="match status" value="1"/>
</dbReference>
<keyword evidence="2 4" id="KW-0238">DNA-binding</keyword>
<sequence length="219" mass="23911">MASRSPGTPSRRSATARRAILEAARALVLEVGYARLTVEGIAGKAGVGKQTIYRWWPSKGAVVFEAFLSGGGAGGSSTELPDSGDVERDLKTVLRATVEELLEPSFDAALRGMTAEIQSDTELAKQLVEVLLGPQMKATVRRLESAQRVKQIRRGVDLDVAAELLFGPVFHRWLLRTRPLDRAFADEVVRLTLRALRPAPKEGGRRAPVGRRKRSSDRS</sequence>
<dbReference type="InterPro" id="IPR001647">
    <property type="entry name" value="HTH_TetR"/>
</dbReference>
<dbReference type="PRINTS" id="PR00455">
    <property type="entry name" value="HTHTETR"/>
</dbReference>
<dbReference type="SUPFAM" id="SSF48498">
    <property type="entry name" value="Tetracyclin repressor-like, C-terminal domain"/>
    <property type="match status" value="1"/>
</dbReference>
<name>A0A1I2GI12_9BACT</name>
<dbReference type="Pfam" id="PF00440">
    <property type="entry name" value="TetR_N"/>
    <property type="match status" value="1"/>
</dbReference>
<dbReference type="PANTHER" id="PTHR30055">
    <property type="entry name" value="HTH-TYPE TRANSCRIPTIONAL REGULATOR RUTR"/>
    <property type="match status" value="1"/>
</dbReference>
<dbReference type="PANTHER" id="PTHR30055:SF148">
    <property type="entry name" value="TETR-FAMILY TRANSCRIPTIONAL REGULATOR"/>
    <property type="match status" value="1"/>
</dbReference>
<evidence type="ECO:0000313" key="7">
    <source>
        <dbReference type="EMBL" id="SFF17504.1"/>
    </source>
</evidence>
<keyword evidence="8" id="KW-1185">Reference proteome</keyword>
<evidence type="ECO:0000259" key="6">
    <source>
        <dbReference type="PROSITE" id="PS50977"/>
    </source>
</evidence>
<evidence type="ECO:0000256" key="1">
    <source>
        <dbReference type="ARBA" id="ARBA00023015"/>
    </source>
</evidence>
<feature type="compositionally biased region" description="Basic residues" evidence="5">
    <location>
        <begin position="208"/>
        <end position="219"/>
    </location>
</feature>
<evidence type="ECO:0000256" key="2">
    <source>
        <dbReference type="ARBA" id="ARBA00023125"/>
    </source>
</evidence>
<dbReference type="STRING" id="54.SAMN02745121_07335"/>
<dbReference type="AlphaFoldDB" id="A0A1I2GI12"/>
<dbReference type="GO" id="GO:0003700">
    <property type="term" value="F:DNA-binding transcription factor activity"/>
    <property type="evidence" value="ECO:0007669"/>
    <property type="project" value="TreeGrafter"/>
</dbReference>
<dbReference type="RefSeq" id="WP_096331430.1">
    <property type="nucleotide sequence ID" value="NZ_FOMX01000033.1"/>
</dbReference>
<dbReference type="InterPro" id="IPR036271">
    <property type="entry name" value="Tet_transcr_reg_TetR-rel_C_sf"/>
</dbReference>
<dbReference type="OrthoDB" id="9796019at2"/>
<dbReference type="InterPro" id="IPR050109">
    <property type="entry name" value="HTH-type_TetR-like_transc_reg"/>
</dbReference>